<accession>A0A1R1XW83</accession>
<dbReference type="EMBL" id="LSSM01003148">
    <property type="protein sequence ID" value="OMJ18912.1"/>
    <property type="molecule type" value="Genomic_DNA"/>
</dbReference>
<dbReference type="Proteomes" id="UP000187429">
    <property type="component" value="Unassembled WGS sequence"/>
</dbReference>
<gene>
    <name evidence="1" type="ORF">AYI69_g6834</name>
</gene>
<reference evidence="2" key="1">
    <citation type="submission" date="2017-01" db="EMBL/GenBank/DDBJ databases">
        <authorList>
            <person name="Wang Y."/>
            <person name="White M."/>
            <person name="Kvist S."/>
            <person name="Moncalvo J.-M."/>
        </authorList>
    </citation>
    <scope>NUCLEOTIDE SEQUENCE [LARGE SCALE GENOMIC DNA]</scope>
    <source>
        <strain evidence="2">ID-206-W2</strain>
    </source>
</reference>
<evidence type="ECO:0000313" key="1">
    <source>
        <dbReference type="EMBL" id="OMJ18912.1"/>
    </source>
</evidence>
<evidence type="ECO:0000313" key="2">
    <source>
        <dbReference type="Proteomes" id="UP000187429"/>
    </source>
</evidence>
<protein>
    <submittedName>
        <fullName evidence="1">Uncharacterized protein</fullName>
    </submittedName>
</protein>
<keyword evidence="2" id="KW-1185">Reference proteome</keyword>
<organism evidence="1 2">
    <name type="scientific">Smittium culicis</name>
    <dbReference type="NCBI Taxonomy" id="133412"/>
    <lineage>
        <taxon>Eukaryota</taxon>
        <taxon>Fungi</taxon>
        <taxon>Fungi incertae sedis</taxon>
        <taxon>Zoopagomycota</taxon>
        <taxon>Kickxellomycotina</taxon>
        <taxon>Harpellomycetes</taxon>
        <taxon>Harpellales</taxon>
        <taxon>Legeriomycetaceae</taxon>
        <taxon>Smittium</taxon>
    </lineage>
</organism>
<sequence length="17" mass="1951">MHSTNLLNKTLRVVLPD</sequence>
<feature type="non-terminal residue" evidence="1">
    <location>
        <position position="17"/>
    </location>
</feature>
<comment type="caution">
    <text evidence="1">The sequence shown here is derived from an EMBL/GenBank/DDBJ whole genome shotgun (WGS) entry which is preliminary data.</text>
</comment>
<proteinExistence type="predicted"/>
<name>A0A1R1XW83_9FUNG</name>
<dbReference type="AlphaFoldDB" id="A0A1R1XW83"/>